<reference evidence="2" key="1">
    <citation type="journal article" date="2009" name="Rice">
        <title>De Novo Next Generation Sequencing of Plant Genomes.</title>
        <authorList>
            <person name="Rounsley S."/>
            <person name="Marri P.R."/>
            <person name="Yu Y."/>
            <person name="He R."/>
            <person name="Sisneros N."/>
            <person name="Goicoechea J.L."/>
            <person name="Lee S.J."/>
            <person name="Angelova A."/>
            <person name="Kudrna D."/>
            <person name="Luo M."/>
            <person name="Affourtit J."/>
            <person name="Desany B."/>
            <person name="Knight J."/>
            <person name="Niazi F."/>
            <person name="Egholm M."/>
            <person name="Wing R.A."/>
        </authorList>
    </citation>
    <scope>NUCLEOTIDE SEQUENCE [LARGE SCALE GENOMIC DNA]</scope>
    <source>
        <strain evidence="2">cv. IRGC 105608</strain>
    </source>
</reference>
<name>A0A0D3EU63_9ORYZ</name>
<reference evidence="2" key="2">
    <citation type="submission" date="2015-03" db="UniProtKB">
        <authorList>
            <consortium name="EnsemblPlants"/>
        </authorList>
    </citation>
    <scope>IDENTIFICATION</scope>
</reference>
<evidence type="ECO:0000256" key="1">
    <source>
        <dbReference type="SAM" id="MobiDB-lite"/>
    </source>
</evidence>
<dbReference type="Gramene" id="OBART01G31430.1">
    <property type="protein sequence ID" value="OBART01G31430.1"/>
    <property type="gene ID" value="OBART01G31430"/>
</dbReference>
<dbReference type="HOGENOM" id="CLU_2501474_0_0_1"/>
<organism evidence="2">
    <name type="scientific">Oryza barthii</name>
    <dbReference type="NCBI Taxonomy" id="65489"/>
    <lineage>
        <taxon>Eukaryota</taxon>
        <taxon>Viridiplantae</taxon>
        <taxon>Streptophyta</taxon>
        <taxon>Embryophyta</taxon>
        <taxon>Tracheophyta</taxon>
        <taxon>Spermatophyta</taxon>
        <taxon>Magnoliopsida</taxon>
        <taxon>Liliopsida</taxon>
        <taxon>Poales</taxon>
        <taxon>Poaceae</taxon>
        <taxon>BOP clade</taxon>
        <taxon>Oryzoideae</taxon>
        <taxon>Oryzeae</taxon>
        <taxon>Oryzinae</taxon>
        <taxon>Oryza</taxon>
    </lineage>
</organism>
<dbReference type="STRING" id="65489.A0A0D3EU63"/>
<protein>
    <submittedName>
        <fullName evidence="2">Uncharacterized protein</fullName>
    </submittedName>
</protein>
<evidence type="ECO:0000313" key="2">
    <source>
        <dbReference type="EnsemblPlants" id="OBART01G31430.1"/>
    </source>
</evidence>
<dbReference type="AlphaFoldDB" id="A0A0D3EU63"/>
<proteinExistence type="predicted"/>
<evidence type="ECO:0000313" key="3">
    <source>
        <dbReference type="Proteomes" id="UP000026960"/>
    </source>
</evidence>
<keyword evidence="3" id="KW-1185">Reference proteome</keyword>
<feature type="region of interest" description="Disordered" evidence="1">
    <location>
        <begin position="67"/>
        <end position="86"/>
    </location>
</feature>
<sequence length="86" mass="9681">MWVWLTTPATAPAPRTGYRSARVVPRLFQGSFSFRRYLRGATFACLFHEPVFPAFALIVGRDGRGERIETRGGRADGQSNQRRLPA</sequence>
<dbReference type="PaxDb" id="65489-OBART01G31430.1"/>
<feature type="compositionally biased region" description="Polar residues" evidence="1">
    <location>
        <begin position="77"/>
        <end position="86"/>
    </location>
</feature>
<dbReference type="EnsemblPlants" id="OBART01G31430.1">
    <property type="protein sequence ID" value="OBART01G31430.1"/>
    <property type="gene ID" value="OBART01G31430"/>
</dbReference>
<accession>A0A0D3EU63</accession>
<dbReference type="Proteomes" id="UP000026960">
    <property type="component" value="Chromosome 1"/>
</dbReference>